<dbReference type="Pfam" id="PF04892">
    <property type="entry name" value="VanZ"/>
    <property type="match status" value="1"/>
</dbReference>
<keyword evidence="1" id="KW-0472">Membrane</keyword>
<name>A0ABN3A3D7_9ACTN</name>
<keyword evidence="1" id="KW-0812">Transmembrane</keyword>
<dbReference type="Proteomes" id="UP001422759">
    <property type="component" value="Unassembled WGS sequence"/>
</dbReference>
<dbReference type="InterPro" id="IPR006976">
    <property type="entry name" value="VanZ-like"/>
</dbReference>
<dbReference type="RefSeq" id="WP_344468229.1">
    <property type="nucleotide sequence ID" value="NZ_BAAANT010000036.1"/>
</dbReference>
<dbReference type="EMBL" id="BAAANT010000036">
    <property type="protein sequence ID" value="GAA2153002.1"/>
    <property type="molecule type" value="Genomic_DNA"/>
</dbReference>
<feature type="transmembrane region" description="Helical" evidence="1">
    <location>
        <begin position="12"/>
        <end position="30"/>
    </location>
</feature>
<evidence type="ECO:0000259" key="2">
    <source>
        <dbReference type="Pfam" id="PF04892"/>
    </source>
</evidence>
<evidence type="ECO:0000256" key="1">
    <source>
        <dbReference type="SAM" id="Phobius"/>
    </source>
</evidence>
<gene>
    <name evidence="3" type="ORF">GCM10009760_50320</name>
</gene>
<accession>A0ABN3A3D7</accession>
<reference evidence="3 4" key="1">
    <citation type="journal article" date="2019" name="Int. J. Syst. Evol. Microbiol.">
        <title>The Global Catalogue of Microorganisms (GCM) 10K type strain sequencing project: providing services to taxonomists for standard genome sequencing and annotation.</title>
        <authorList>
            <consortium name="The Broad Institute Genomics Platform"/>
            <consortium name="The Broad Institute Genome Sequencing Center for Infectious Disease"/>
            <person name="Wu L."/>
            <person name="Ma J."/>
        </authorList>
    </citation>
    <scope>NUCLEOTIDE SEQUENCE [LARGE SCALE GENOMIC DNA]</scope>
    <source>
        <strain evidence="3 4">JCM 14560</strain>
    </source>
</reference>
<feature type="domain" description="VanZ-like" evidence="2">
    <location>
        <begin position="82"/>
        <end position="154"/>
    </location>
</feature>
<feature type="transmembrane region" description="Helical" evidence="1">
    <location>
        <begin position="95"/>
        <end position="117"/>
    </location>
</feature>
<evidence type="ECO:0000313" key="3">
    <source>
        <dbReference type="EMBL" id="GAA2153002.1"/>
    </source>
</evidence>
<protein>
    <recommendedName>
        <fullName evidence="2">VanZ-like domain-containing protein</fullName>
    </recommendedName>
</protein>
<sequence length="429" mass="44869">MIRAILRAHSGLIPAGLLAALLLGSAAWWLASRRGHARLSAVLFGVSLAAELTATFYPVAPGSATSPVCSYSKDVLGAFADQQGLMNLALYLPTALFGTLLAGRSLLVLAGCWLLSATTETAQALLPEIGRACDSQDVVTNAAGALLGVGLATAWRGLRGSLAAPSPREVFWSSMPLSAGAVALFFVQLSTVSPQWADGGLTTLGASQKRALAVKDAHLVFGPEAEIVNVQDEAALGQTPELLIVTTRTGQLDIEWPSGQLYGSGATAPGLPPAGGSDAEARTAADSFARQWYAQSLAASTTEQVRKVDPTKGRRTVEYRRYRSDGLLEPLRLDIEVDPGGRIAAFRSRTVPDPPLAPVTVPRETAVTTATHAHPGTPRSTFLLAAQVGRDWRPCWAVTITPPNAPTTPPVSYEVDAATGALLPGLATR</sequence>
<feature type="transmembrane region" description="Helical" evidence="1">
    <location>
        <begin position="138"/>
        <end position="158"/>
    </location>
</feature>
<evidence type="ECO:0000313" key="4">
    <source>
        <dbReference type="Proteomes" id="UP001422759"/>
    </source>
</evidence>
<feature type="transmembrane region" description="Helical" evidence="1">
    <location>
        <begin position="42"/>
        <end position="60"/>
    </location>
</feature>
<comment type="caution">
    <text evidence="3">The sequence shown here is derived from an EMBL/GenBank/DDBJ whole genome shotgun (WGS) entry which is preliminary data.</text>
</comment>
<keyword evidence="4" id="KW-1185">Reference proteome</keyword>
<organism evidence="3 4">
    <name type="scientific">Kitasatospora kazusensis</name>
    <dbReference type="NCBI Taxonomy" id="407974"/>
    <lineage>
        <taxon>Bacteria</taxon>
        <taxon>Bacillati</taxon>
        <taxon>Actinomycetota</taxon>
        <taxon>Actinomycetes</taxon>
        <taxon>Kitasatosporales</taxon>
        <taxon>Streptomycetaceae</taxon>
        <taxon>Kitasatospora</taxon>
    </lineage>
</organism>
<keyword evidence="1" id="KW-1133">Transmembrane helix</keyword>
<proteinExistence type="predicted"/>